<evidence type="ECO:0000313" key="1">
    <source>
        <dbReference type="EMBL" id="GME95739.1"/>
    </source>
</evidence>
<protein>
    <submittedName>
        <fullName evidence="1">Unnamed protein product</fullName>
    </submittedName>
</protein>
<evidence type="ECO:0000313" key="2">
    <source>
        <dbReference type="Proteomes" id="UP001165064"/>
    </source>
</evidence>
<name>A0ACB5TVV7_AMBMO</name>
<sequence length="224" mass="25128">MDMTLDEFIQMQLDNSYTTTDNNNTTPTPSANHDLVAIGTHNWWTLAHTLLKALTILKMLNAVHCDLKSENLMVNLTPQGPVFKLIDFSSSCKIDQLEQRGMPEMTLQFTPPELLQIYNTSGDSEQQPHMPMPSFHTDLFSAGLILLHAATGNLPYAAFSYDQFYLAKVVSEGKVLDCLTREDANRLTSDQAVKEVVVKIVRDRVELSEVLEMVEKLSPLADKV</sequence>
<comment type="caution">
    <text evidence="1">The sequence shown here is derived from an EMBL/GenBank/DDBJ whole genome shotgun (WGS) entry which is preliminary data.</text>
</comment>
<dbReference type="Proteomes" id="UP001165064">
    <property type="component" value="Unassembled WGS sequence"/>
</dbReference>
<gene>
    <name evidence="1" type="ORF">Amon02_000980400</name>
</gene>
<keyword evidence="2" id="KW-1185">Reference proteome</keyword>
<dbReference type="EMBL" id="BSXS01009524">
    <property type="protein sequence ID" value="GME95739.1"/>
    <property type="molecule type" value="Genomic_DNA"/>
</dbReference>
<organism evidence="1 2">
    <name type="scientific">Ambrosiozyma monospora</name>
    <name type="common">Yeast</name>
    <name type="synonym">Endomycopsis monosporus</name>
    <dbReference type="NCBI Taxonomy" id="43982"/>
    <lineage>
        <taxon>Eukaryota</taxon>
        <taxon>Fungi</taxon>
        <taxon>Dikarya</taxon>
        <taxon>Ascomycota</taxon>
        <taxon>Saccharomycotina</taxon>
        <taxon>Pichiomycetes</taxon>
        <taxon>Pichiales</taxon>
        <taxon>Pichiaceae</taxon>
        <taxon>Ambrosiozyma</taxon>
    </lineage>
</organism>
<reference evidence="1" key="1">
    <citation type="submission" date="2023-04" db="EMBL/GenBank/DDBJ databases">
        <title>Ambrosiozyma monospora NBRC 10751.</title>
        <authorList>
            <person name="Ichikawa N."/>
            <person name="Sato H."/>
            <person name="Tonouchi N."/>
        </authorList>
    </citation>
    <scope>NUCLEOTIDE SEQUENCE</scope>
    <source>
        <strain evidence="1">NBRC 10751</strain>
    </source>
</reference>
<accession>A0ACB5TVV7</accession>
<proteinExistence type="predicted"/>